<proteinExistence type="predicted"/>
<evidence type="ECO:0000256" key="11">
    <source>
        <dbReference type="ARBA" id="ARBA00022840"/>
    </source>
</evidence>
<keyword evidence="3" id="KW-0600">Photoreceptor protein</keyword>
<dbReference type="InterPro" id="IPR011102">
    <property type="entry name" value="Sig_transdc_His_kinase_HWE"/>
</dbReference>
<dbReference type="EMBL" id="SSHH01000004">
    <property type="protein sequence ID" value="TIX49282.1"/>
    <property type="molecule type" value="Genomic_DNA"/>
</dbReference>
<evidence type="ECO:0000256" key="12">
    <source>
        <dbReference type="ARBA" id="ARBA00022991"/>
    </source>
</evidence>
<comment type="catalytic activity">
    <reaction evidence="1">
        <text>ATP + protein L-histidine = ADP + protein N-phospho-L-histidine.</text>
        <dbReference type="EC" id="2.7.13.3"/>
    </reaction>
</comment>
<dbReference type="InterPro" id="IPR001610">
    <property type="entry name" value="PAC"/>
</dbReference>
<dbReference type="SUPFAM" id="SSF55874">
    <property type="entry name" value="ATPase domain of HSP90 chaperone/DNA topoisomerase II/histidine kinase"/>
    <property type="match status" value="1"/>
</dbReference>
<dbReference type="PANTHER" id="PTHR43102:SF2">
    <property type="entry name" value="GAF DOMAIN-CONTAINING PROTEIN"/>
    <property type="match status" value="1"/>
</dbReference>
<evidence type="ECO:0000313" key="16">
    <source>
        <dbReference type="EMBL" id="TIX49282.1"/>
    </source>
</evidence>
<keyword evidence="6" id="KW-0285">Flavoprotein</keyword>
<dbReference type="Gene3D" id="3.30.450.20">
    <property type="entry name" value="PAS domain"/>
    <property type="match status" value="1"/>
</dbReference>
<dbReference type="InterPro" id="IPR003018">
    <property type="entry name" value="GAF"/>
</dbReference>
<evidence type="ECO:0000256" key="8">
    <source>
        <dbReference type="ARBA" id="ARBA00022679"/>
    </source>
</evidence>
<keyword evidence="7" id="KW-0288">FMN</keyword>
<dbReference type="Gene3D" id="3.30.450.40">
    <property type="match status" value="1"/>
</dbReference>
<name>A0A4T3F1P1_9SPHN</name>
<protein>
    <recommendedName>
        <fullName evidence="2">histidine kinase</fullName>
        <ecNumber evidence="2">2.7.13.3</ecNumber>
    </recommendedName>
</protein>
<evidence type="ECO:0000259" key="14">
    <source>
        <dbReference type="PROSITE" id="PS50112"/>
    </source>
</evidence>
<dbReference type="EC" id="2.7.13.3" evidence="2"/>
<gene>
    <name evidence="16" type="ORF">E5222_14275</name>
</gene>
<dbReference type="GO" id="GO:0004673">
    <property type="term" value="F:protein histidine kinase activity"/>
    <property type="evidence" value="ECO:0007669"/>
    <property type="project" value="UniProtKB-EC"/>
</dbReference>
<dbReference type="SMART" id="SM00086">
    <property type="entry name" value="PAC"/>
    <property type="match status" value="1"/>
</dbReference>
<evidence type="ECO:0000256" key="7">
    <source>
        <dbReference type="ARBA" id="ARBA00022643"/>
    </source>
</evidence>
<keyword evidence="9" id="KW-0547">Nucleotide-binding</keyword>
<dbReference type="SUPFAM" id="SSF55785">
    <property type="entry name" value="PYP-like sensor domain (PAS domain)"/>
    <property type="match status" value="1"/>
</dbReference>
<evidence type="ECO:0000256" key="1">
    <source>
        <dbReference type="ARBA" id="ARBA00000085"/>
    </source>
</evidence>
<sequence length="492" mass="54472">MREPAPEYTGDEARLRVLREFEAEALEDDPELQAIVNFAAQLCNAPVSVVSLVEGERQFFIARTGLEERETPREISFCTHALGQADMLEVPDATSDSRFADNPLVTGDPGIRYYAGQPLVSDEGAPLGTLCVIDTKAHAQPLTAFQREGLAVLAQAAMRRMSARREERAASREIARSEERFRALADSMPDMAFSANHEGKFDYFNERWKEFTGFGTFDEEAGKRVLHPDEYDAIMERWGKAVANGEPYEQENRLRRADGEWRWMLIRALPANVAEGRRRWFGTITDVDEAHKLSESRDMLAKELSHRIKNIFAVVSGLISLESRKQPEHAEFAAKVNETLRALGRAHDFVRPADGSTGESLLGLLDVLFAPYRDGEGSPRVAVDGDDGAIGHRAATPLALVFHELATNSAKYGALSTEEGRVSLTISAEGDALRLDWKEQGGPPPQDNGENGFGSRMVELAVTGQLQGKWERRFEGDGLAVSFDLPREAIAP</sequence>
<dbReference type="SMART" id="SM00911">
    <property type="entry name" value="HWE_HK"/>
    <property type="match status" value="1"/>
</dbReference>
<dbReference type="Pfam" id="PF08447">
    <property type="entry name" value="PAS_3"/>
    <property type="match status" value="1"/>
</dbReference>
<evidence type="ECO:0000313" key="17">
    <source>
        <dbReference type="Proteomes" id="UP000309389"/>
    </source>
</evidence>
<evidence type="ECO:0000256" key="13">
    <source>
        <dbReference type="ARBA" id="ARBA00023170"/>
    </source>
</evidence>
<dbReference type="InterPro" id="IPR000700">
    <property type="entry name" value="PAS-assoc_C"/>
</dbReference>
<dbReference type="SUPFAM" id="SSF55781">
    <property type="entry name" value="GAF domain-like"/>
    <property type="match status" value="1"/>
</dbReference>
<dbReference type="InterPro" id="IPR035965">
    <property type="entry name" value="PAS-like_dom_sf"/>
</dbReference>
<dbReference type="PANTHER" id="PTHR43102">
    <property type="entry name" value="SLR1143 PROTEIN"/>
    <property type="match status" value="1"/>
</dbReference>
<evidence type="ECO:0000256" key="4">
    <source>
        <dbReference type="ARBA" id="ARBA00022553"/>
    </source>
</evidence>
<dbReference type="Gene3D" id="3.30.565.10">
    <property type="entry name" value="Histidine kinase-like ATPase, C-terminal domain"/>
    <property type="match status" value="1"/>
</dbReference>
<feature type="domain" description="PAC" evidence="15">
    <location>
        <begin position="248"/>
        <end position="299"/>
    </location>
</feature>
<keyword evidence="5" id="KW-0716">Sensory transduction</keyword>
<dbReference type="InterPro" id="IPR013655">
    <property type="entry name" value="PAS_fold_3"/>
</dbReference>
<evidence type="ECO:0000259" key="15">
    <source>
        <dbReference type="PROSITE" id="PS50113"/>
    </source>
</evidence>
<dbReference type="Pfam" id="PF07536">
    <property type="entry name" value="HWE_HK"/>
    <property type="match status" value="1"/>
</dbReference>
<dbReference type="OrthoDB" id="136506at2"/>
<keyword evidence="12" id="KW-0157">Chromophore</keyword>
<evidence type="ECO:0000256" key="6">
    <source>
        <dbReference type="ARBA" id="ARBA00022630"/>
    </source>
</evidence>
<dbReference type="NCBIfam" id="TIGR00229">
    <property type="entry name" value="sensory_box"/>
    <property type="match status" value="1"/>
</dbReference>
<reference evidence="16 17" key="1">
    <citation type="submission" date="2019-04" db="EMBL/GenBank/DDBJ databases">
        <title>Altererythrobacter aquimixticola sp. nov., isolated from sediment of junction between the ocean and a freshwater spring.</title>
        <authorList>
            <person name="Yoon J.-H."/>
        </authorList>
    </citation>
    <scope>NUCLEOTIDE SEQUENCE [LARGE SCALE GENOMIC DNA]</scope>
    <source>
        <strain evidence="16 17">SSKS-13</strain>
    </source>
</reference>
<evidence type="ECO:0000256" key="5">
    <source>
        <dbReference type="ARBA" id="ARBA00022606"/>
    </source>
</evidence>
<accession>A0A4T3F1P1</accession>
<dbReference type="GO" id="GO:0005524">
    <property type="term" value="F:ATP binding"/>
    <property type="evidence" value="ECO:0007669"/>
    <property type="project" value="UniProtKB-KW"/>
</dbReference>
<dbReference type="PROSITE" id="PS50113">
    <property type="entry name" value="PAC"/>
    <property type="match status" value="1"/>
</dbReference>
<dbReference type="Pfam" id="PF01590">
    <property type="entry name" value="GAF"/>
    <property type="match status" value="1"/>
</dbReference>
<evidence type="ECO:0000256" key="3">
    <source>
        <dbReference type="ARBA" id="ARBA00022543"/>
    </source>
</evidence>
<evidence type="ECO:0000256" key="9">
    <source>
        <dbReference type="ARBA" id="ARBA00022741"/>
    </source>
</evidence>
<evidence type="ECO:0000256" key="10">
    <source>
        <dbReference type="ARBA" id="ARBA00022777"/>
    </source>
</evidence>
<evidence type="ECO:0000256" key="2">
    <source>
        <dbReference type="ARBA" id="ARBA00012438"/>
    </source>
</evidence>
<keyword evidence="11" id="KW-0067">ATP-binding</keyword>
<dbReference type="CDD" id="cd00130">
    <property type="entry name" value="PAS"/>
    <property type="match status" value="1"/>
</dbReference>
<dbReference type="FunFam" id="3.30.450.20:FF:000099">
    <property type="entry name" value="Sensory box sensor histidine kinase"/>
    <property type="match status" value="1"/>
</dbReference>
<keyword evidence="13" id="KW-0675">Receptor</keyword>
<keyword evidence="8" id="KW-0808">Transferase</keyword>
<dbReference type="InterPro" id="IPR029016">
    <property type="entry name" value="GAF-like_dom_sf"/>
</dbReference>
<keyword evidence="17" id="KW-1185">Reference proteome</keyword>
<organism evidence="16 17">
    <name type="scientific">Alteraurantiacibacter aquimixticola</name>
    <dbReference type="NCBI Taxonomy" id="2489173"/>
    <lineage>
        <taxon>Bacteria</taxon>
        <taxon>Pseudomonadati</taxon>
        <taxon>Pseudomonadota</taxon>
        <taxon>Alphaproteobacteria</taxon>
        <taxon>Sphingomonadales</taxon>
        <taxon>Erythrobacteraceae</taxon>
        <taxon>Alteraurantiacibacter</taxon>
    </lineage>
</organism>
<keyword evidence="10" id="KW-0418">Kinase</keyword>
<comment type="caution">
    <text evidence="16">The sequence shown here is derived from an EMBL/GenBank/DDBJ whole genome shotgun (WGS) entry which is preliminary data.</text>
</comment>
<feature type="domain" description="PAS" evidence="14">
    <location>
        <begin position="177"/>
        <end position="214"/>
    </location>
</feature>
<dbReference type="InterPro" id="IPR000014">
    <property type="entry name" value="PAS"/>
</dbReference>
<dbReference type="InterPro" id="IPR036890">
    <property type="entry name" value="HATPase_C_sf"/>
</dbReference>
<keyword evidence="4" id="KW-0597">Phosphoprotein</keyword>
<dbReference type="AlphaFoldDB" id="A0A4T3F1P1"/>
<dbReference type="SMART" id="SM00091">
    <property type="entry name" value="PAS"/>
    <property type="match status" value="1"/>
</dbReference>
<dbReference type="GO" id="GO:0009881">
    <property type="term" value="F:photoreceptor activity"/>
    <property type="evidence" value="ECO:0007669"/>
    <property type="project" value="UniProtKB-KW"/>
</dbReference>
<dbReference type="Proteomes" id="UP000309389">
    <property type="component" value="Unassembled WGS sequence"/>
</dbReference>
<dbReference type="PROSITE" id="PS50112">
    <property type="entry name" value="PAS"/>
    <property type="match status" value="1"/>
</dbReference>